<evidence type="ECO:0000313" key="2">
    <source>
        <dbReference type="Proteomes" id="UP001604277"/>
    </source>
</evidence>
<name>A0ABD1S9G2_9LAMI</name>
<protein>
    <submittedName>
        <fullName evidence="1">Mitochondrial Rho GTPase 1</fullName>
    </submittedName>
</protein>
<dbReference type="Gene3D" id="3.40.50.300">
    <property type="entry name" value="P-loop containing nucleotide triphosphate hydrolases"/>
    <property type="match status" value="1"/>
</dbReference>
<evidence type="ECO:0000313" key="1">
    <source>
        <dbReference type="EMBL" id="KAL2496478.1"/>
    </source>
</evidence>
<keyword evidence="2" id="KW-1185">Reference proteome</keyword>
<dbReference type="InterPro" id="IPR027417">
    <property type="entry name" value="P-loop_NTPase"/>
</dbReference>
<reference evidence="2" key="1">
    <citation type="submission" date="2024-07" db="EMBL/GenBank/DDBJ databases">
        <title>Two chromosome-level genome assemblies of Korean endemic species Abeliophyllum distichum and Forsythia ovata (Oleaceae).</title>
        <authorList>
            <person name="Jang H."/>
        </authorList>
    </citation>
    <scope>NUCLEOTIDE SEQUENCE [LARGE SCALE GENOMIC DNA]</scope>
</reference>
<dbReference type="EMBL" id="JBFOLJ010000011">
    <property type="protein sequence ID" value="KAL2496478.1"/>
    <property type="molecule type" value="Genomic_DNA"/>
</dbReference>
<sequence length="170" mass="19313">MSRGPIPSGRTSVRIVVVGDRATEKFSLIAAATSETFYQEVPPVLPPTRLPVDFYPDNVPITIIDTSSRFEFVCVVANFTTDLCLTGLIGFGVISIHSLEFRWRLAEELKRADAVVLTYTCDQLTMINRISSFWIYELRTKIFPTSQELATGNWSSFLGWLWWRVNFIVP</sequence>
<gene>
    <name evidence="1" type="ORF">Fot_40235</name>
</gene>
<proteinExistence type="predicted"/>
<dbReference type="AlphaFoldDB" id="A0ABD1S9G2"/>
<comment type="caution">
    <text evidence="1">The sequence shown here is derived from an EMBL/GenBank/DDBJ whole genome shotgun (WGS) entry which is preliminary data.</text>
</comment>
<accession>A0ABD1S9G2</accession>
<organism evidence="1 2">
    <name type="scientific">Forsythia ovata</name>
    <dbReference type="NCBI Taxonomy" id="205694"/>
    <lineage>
        <taxon>Eukaryota</taxon>
        <taxon>Viridiplantae</taxon>
        <taxon>Streptophyta</taxon>
        <taxon>Embryophyta</taxon>
        <taxon>Tracheophyta</taxon>
        <taxon>Spermatophyta</taxon>
        <taxon>Magnoliopsida</taxon>
        <taxon>eudicotyledons</taxon>
        <taxon>Gunneridae</taxon>
        <taxon>Pentapetalae</taxon>
        <taxon>asterids</taxon>
        <taxon>lamiids</taxon>
        <taxon>Lamiales</taxon>
        <taxon>Oleaceae</taxon>
        <taxon>Forsythieae</taxon>
        <taxon>Forsythia</taxon>
    </lineage>
</organism>
<dbReference type="Proteomes" id="UP001604277">
    <property type="component" value="Unassembled WGS sequence"/>
</dbReference>
<dbReference type="SUPFAM" id="SSF52540">
    <property type="entry name" value="P-loop containing nucleoside triphosphate hydrolases"/>
    <property type="match status" value="1"/>
</dbReference>